<gene>
    <name evidence="2" type="ORF">F7D95_07705</name>
</gene>
<evidence type="ECO:0008006" key="4">
    <source>
        <dbReference type="Google" id="ProtNLM"/>
    </source>
</evidence>
<dbReference type="EMBL" id="VZCW01000208">
    <property type="protein sequence ID" value="MQN12705.1"/>
    <property type="molecule type" value="Genomic_DNA"/>
</dbReference>
<organism evidence="2 3">
    <name type="scientific">Segatella copri</name>
    <dbReference type="NCBI Taxonomy" id="165179"/>
    <lineage>
        <taxon>Bacteria</taxon>
        <taxon>Pseudomonadati</taxon>
        <taxon>Bacteroidota</taxon>
        <taxon>Bacteroidia</taxon>
        <taxon>Bacteroidales</taxon>
        <taxon>Prevotellaceae</taxon>
        <taxon>Segatella</taxon>
    </lineage>
</organism>
<feature type="region of interest" description="Disordered" evidence="1">
    <location>
        <begin position="643"/>
        <end position="665"/>
    </location>
</feature>
<dbReference type="RefSeq" id="WP_153128499.1">
    <property type="nucleotide sequence ID" value="NZ_VZCW01000208.1"/>
</dbReference>
<protein>
    <recommendedName>
        <fullName evidence="4">Transposase</fullName>
    </recommendedName>
</protein>
<name>A0AA90UFA2_9BACT</name>
<reference evidence="3" key="1">
    <citation type="submission" date="2019-09" db="EMBL/GenBank/DDBJ databases">
        <title>Distinct polysaccharide growth profiles of human intestinal Prevotella copri isolates.</title>
        <authorList>
            <person name="Fehlner-Peach H."/>
            <person name="Magnabosco C."/>
            <person name="Raghavan V."/>
            <person name="Scher J.U."/>
            <person name="Tett A."/>
            <person name="Cox L.M."/>
            <person name="Gottsegen C."/>
            <person name="Watters A."/>
            <person name="Wiltshire- Gordon J.D."/>
            <person name="Segata N."/>
            <person name="Bonneau R."/>
            <person name="Littman D.R."/>
        </authorList>
    </citation>
    <scope>NUCLEOTIDE SEQUENCE [LARGE SCALE GENOMIC DNA]</scope>
    <source>
        <strain evidence="3">iAQ1179</strain>
    </source>
</reference>
<dbReference type="SUPFAM" id="SSF53098">
    <property type="entry name" value="Ribonuclease H-like"/>
    <property type="match status" value="1"/>
</dbReference>
<accession>A0AA90UFA2</accession>
<feature type="compositionally biased region" description="Basic and acidic residues" evidence="1">
    <location>
        <begin position="655"/>
        <end position="665"/>
    </location>
</feature>
<evidence type="ECO:0000256" key="1">
    <source>
        <dbReference type="SAM" id="MobiDB-lite"/>
    </source>
</evidence>
<dbReference type="AlphaFoldDB" id="A0AA90UFA2"/>
<evidence type="ECO:0000313" key="2">
    <source>
        <dbReference type="EMBL" id="MQN12705.1"/>
    </source>
</evidence>
<evidence type="ECO:0000313" key="3">
    <source>
        <dbReference type="Proteomes" id="UP000442105"/>
    </source>
</evidence>
<proteinExistence type="predicted"/>
<dbReference type="InterPro" id="IPR012337">
    <property type="entry name" value="RNaseH-like_sf"/>
</dbReference>
<dbReference type="Proteomes" id="UP000442105">
    <property type="component" value="Unassembled WGS sequence"/>
</dbReference>
<comment type="caution">
    <text evidence="2">The sequence shown here is derived from an EMBL/GenBank/DDBJ whole genome shotgun (WGS) entry which is preliminary data.</text>
</comment>
<sequence length="665" mass="76664">MEYYGNTLCISARELVDGGIMTASNYKQLSARKRINVVRSGKGQGRYALVAVDSIPTIYRKMVDELYPGGDTVRLEGWITSNYETDQAAVAFFNDRAKTGLDLTQEKVKEYVVNASVLNTCIKLYNRASASKKLMGEKYDWEKMATTIKTLKEKFGHTLPASTMRFRKKVAEYKKFGYACLISGKFGNQSARKVDHKTERLILGLAVLPNKPFNTSVLELYNSFVCGEIEVYDPETGELFNPDDFTDKSGEPKVLSESTITNYLNRPKNKVLIEHELMSYTTFMHEQMPHMHRHAGEFSLSQITMDDVDLTRKLKDTKQRVHAYYAYDVVSQCVIGASYARKKDEILVLDCFRDMFRLIERNGWGMPAGIEVENHLMSQYKDGFLQAGVAFPFVHFCAPQNSQEKYAENLNGAKKRSIIHKNHEGIGRFYGKGKWRTESKKISDETNELYEDKEYFSYDQLIADDRQDNYEWNHSLHPNQKKYPGMSRWDVLVANINPTLQPLDKLTLARYIGERVETSIRRNSTVRVAYEDWWLSKTEKLERLEPNNNKVTAYYIPDADGKPQEVFIFQGDRFIDQVERVETYNRVMAEQTDEDKEKYQVQQKKVASFTKYVKDNAIGKVGVMKSDVPKEEAEETFVLPPPRIEEPDEAYMPDKSIEERALADI</sequence>